<feature type="transmembrane region" description="Helical" evidence="2">
    <location>
        <begin position="35"/>
        <end position="54"/>
    </location>
</feature>
<dbReference type="Proteomes" id="UP001596432">
    <property type="component" value="Unassembled WGS sequence"/>
</dbReference>
<feature type="region of interest" description="Disordered" evidence="1">
    <location>
        <begin position="1"/>
        <end position="20"/>
    </location>
</feature>
<keyword evidence="2" id="KW-1133">Transmembrane helix</keyword>
<keyword evidence="4" id="KW-1185">Reference proteome</keyword>
<keyword evidence="2" id="KW-0812">Transmembrane</keyword>
<sequence>MAVDANENPGSDSSGSPQRSLGVLTPIRSSFSLQLAVAGIAFIAAGFVLGTGVWAGILPVWGFAMVLVGLGAYAFTHLSQRGSKG</sequence>
<protein>
    <submittedName>
        <fullName evidence="3">Uncharacterized protein</fullName>
    </submittedName>
</protein>
<proteinExistence type="predicted"/>
<dbReference type="GeneID" id="78821898"/>
<evidence type="ECO:0000256" key="2">
    <source>
        <dbReference type="SAM" id="Phobius"/>
    </source>
</evidence>
<comment type="caution">
    <text evidence="3">The sequence shown here is derived from an EMBL/GenBank/DDBJ whole genome shotgun (WGS) entry which is preliminary data.</text>
</comment>
<dbReference type="AlphaFoldDB" id="A0ABD5Y2B0"/>
<dbReference type="RefSeq" id="WP_274322663.1">
    <property type="nucleotide sequence ID" value="NZ_CP118158.1"/>
</dbReference>
<evidence type="ECO:0000313" key="4">
    <source>
        <dbReference type="Proteomes" id="UP001596432"/>
    </source>
</evidence>
<evidence type="ECO:0000256" key="1">
    <source>
        <dbReference type="SAM" id="MobiDB-lite"/>
    </source>
</evidence>
<reference evidence="3 4" key="1">
    <citation type="journal article" date="2019" name="Int. J. Syst. Evol. Microbiol.">
        <title>The Global Catalogue of Microorganisms (GCM) 10K type strain sequencing project: providing services to taxonomists for standard genome sequencing and annotation.</title>
        <authorList>
            <consortium name="The Broad Institute Genomics Platform"/>
            <consortium name="The Broad Institute Genome Sequencing Center for Infectious Disease"/>
            <person name="Wu L."/>
            <person name="Ma J."/>
        </authorList>
    </citation>
    <scope>NUCLEOTIDE SEQUENCE [LARGE SCALE GENOMIC DNA]</scope>
    <source>
        <strain evidence="3 4">XZYJT29</strain>
    </source>
</reference>
<feature type="transmembrane region" description="Helical" evidence="2">
    <location>
        <begin position="60"/>
        <end position="78"/>
    </location>
</feature>
<keyword evidence="2" id="KW-0472">Membrane</keyword>
<dbReference type="EMBL" id="JBHTAS010000001">
    <property type="protein sequence ID" value="MFC7141582.1"/>
    <property type="molecule type" value="Genomic_DNA"/>
</dbReference>
<gene>
    <name evidence="3" type="ORF">ACFQMA_17300</name>
</gene>
<feature type="compositionally biased region" description="Polar residues" evidence="1">
    <location>
        <begin position="8"/>
        <end position="19"/>
    </location>
</feature>
<organism evidence="3 4">
    <name type="scientific">Halosimplex aquaticum</name>
    <dbReference type="NCBI Taxonomy" id="3026162"/>
    <lineage>
        <taxon>Archaea</taxon>
        <taxon>Methanobacteriati</taxon>
        <taxon>Methanobacteriota</taxon>
        <taxon>Stenosarchaea group</taxon>
        <taxon>Halobacteria</taxon>
        <taxon>Halobacteriales</taxon>
        <taxon>Haloarculaceae</taxon>
        <taxon>Halosimplex</taxon>
    </lineage>
</organism>
<accession>A0ABD5Y2B0</accession>
<name>A0ABD5Y2B0_9EURY</name>
<evidence type="ECO:0000313" key="3">
    <source>
        <dbReference type="EMBL" id="MFC7141582.1"/>
    </source>
</evidence>